<protein>
    <recommendedName>
        <fullName evidence="4">Secreted protein</fullName>
    </recommendedName>
</protein>
<gene>
    <name evidence="3" type="ORF">BDV35DRAFT_17825</name>
</gene>
<evidence type="ECO:0000256" key="2">
    <source>
        <dbReference type="SAM" id="SignalP"/>
    </source>
</evidence>
<accession>A0A5N6GK17</accession>
<evidence type="ECO:0008006" key="4">
    <source>
        <dbReference type="Google" id="ProtNLM"/>
    </source>
</evidence>
<keyword evidence="2" id="KW-0732">Signal</keyword>
<reference evidence="3" key="1">
    <citation type="submission" date="2019-04" db="EMBL/GenBank/DDBJ databases">
        <title>Friends and foes A comparative genomics study of 23 Aspergillus species from section Flavi.</title>
        <authorList>
            <consortium name="DOE Joint Genome Institute"/>
            <person name="Kjaerbolling I."/>
            <person name="Vesth T."/>
            <person name="Frisvad J.C."/>
            <person name="Nybo J.L."/>
            <person name="Theobald S."/>
            <person name="Kildgaard S."/>
            <person name="Isbrandt T."/>
            <person name="Kuo A."/>
            <person name="Sato A."/>
            <person name="Lyhne E.K."/>
            <person name="Kogle M.E."/>
            <person name="Wiebenga A."/>
            <person name="Kun R.S."/>
            <person name="Lubbers R.J."/>
            <person name="Makela M.R."/>
            <person name="Barry K."/>
            <person name="Chovatia M."/>
            <person name="Clum A."/>
            <person name="Daum C."/>
            <person name="Haridas S."/>
            <person name="He G."/>
            <person name="LaButti K."/>
            <person name="Lipzen A."/>
            <person name="Mondo S."/>
            <person name="Riley R."/>
            <person name="Salamov A."/>
            <person name="Simmons B.A."/>
            <person name="Magnuson J.K."/>
            <person name="Henrissat B."/>
            <person name="Mortensen U.H."/>
            <person name="Larsen T.O."/>
            <person name="Devries R.P."/>
            <person name="Grigoriev I.V."/>
            <person name="Machida M."/>
            <person name="Baker S.E."/>
            <person name="Andersen M.R."/>
        </authorList>
    </citation>
    <scope>NUCLEOTIDE SEQUENCE [LARGE SCALE GENOMIC DNA]</scope>
    <source>
        <strain evidence="3">CBS 121.62</strain>
    </source>
</reference>
<organism evidence="3">
    <name type="scientific">Aspergillus flavus</name>
    <dbReference type="NCBI Taxonomy" id="5059"/>
    <lineage>
        <taxon>Eukaryota</taxon>
        <taxon>Fungi</taxon>
        <taxon>Dikarya</taxon>
        <taxon>Ascomycota</taxon>
        <taxon>Pezizomycotina</taxon>
        <taxon>Eurotiomycetes</taxon>
        <taxon>Eurotiomycetidae</taxon>
        <taxon>Eurotiales</taxon>
        <taxon>Aspergillaceae</taxon>
        <taxon>Aspergillus</taxon>
        <taxon>Aspergillus subgen. Circumdati</taxon>
    </lineage>
</organism>
<feature type="compositionally biased region" description="Polar residues" evidence="1">
    <location>
        <begin position="55"/>
        <end position="70"/>
    </location>
</feature>
<dbReference type="Proteomes" id="UP000325434">
    <property type="component" value="Unassembled WGS sequence"/>
</dbReference>
<dbReference type="EMBL" id="ML734657">
    <property type="protein sequence ID" value="KAB8242701.1"/>
    <property type="molecule type" value="Genomic_DNA"/>
</dbReference>
<feature type="region of interest" description="Disordered" evidence="1">
    <location>
        <begin position="48"/>
        <end position="70"/>
    </location>
</feature>
<evidence type="ECO:0000313" key="3">
    <source>
        <dbReference type="EMBL" id="KAB8242701.1"/>
    </source>
</evidence>
<proteinExistence type="predicted"/>
<evidence type="ECO:0000256" key="1">
    <source>
        <dbReference type="SAM" id="MobiDB-lite"/>
    </source>
</evidence>
<feature type="signal peptide" evidence="2">
    <location>
        <begin position="1"/>
        <end position="19"/>
    </location>
</feature>
<dbReference type="AlphaFoldDB" id="A0A5N6GK17"/>
<sequence length="70" mass="7700">MRKVDHLTLLPLALAGAVSETQLLGYSECPLPPHGAISLDFTRHRFLQRHRAGGRQSQDTGINHLSKTSP</sequence>
<feature type="chain" id="PRO_5025034864" description="Secreted protein" evidence="2">
    <location>
        <begin position="20"/>
        <end position="70"/>
    </location>
</feature>
<name>A0A5N6GK17_ASPFL</name>